<name>A0A2J6RFC2_HYAVF</name>
<organism evidence="2 3">
    <name type="scientific">Hyaloscypha variabilis (strain UAMH 11265 / GT02V1 / F)</name>
    <name type="common">Meliniomyces variabilis</name>
    <dbReference type="NCBI Taxonomy" id="1149755"/>
    <lineage>
        <taxon>Eukaryota</taxon>
        <taxon>Fungi</taxon>
        <taxon>Dikarya</taxon>
        <taxon>Ascomycota</taxon>
        <taxon>Pezizomycotina</taxon>
        <taxon>Leotiomycetes</taxon>
        <taxon>Helotiales</taxon>
        <taxon>Hyaloscyphaceae</taxon>
        <taxon>Hyaloscypha</taxon>
        <taxon>Hyaloscypha variabilis</taxon>
    </lineage>
</organism>
<evidence type="ECO:0000313" key="2">
    <source>
        <dbReference type="EMBL" id="PMD37208.1"/>
    </source>
</evidence>
<accession>A0A2J6RFC2</accession>
<keyword evidence="3" id="KW-1185">Reference proteome</keyword>
<proteinExistence type="predicted"/>
<dbReference type="AlphaFoldDB" id="A0A2J6RFC2"/>
<evidence type="ECO:0000313" key="3">
    <source>
        <dbReference type="Proteomes" id="UP000235786"/>
    </source>
</evidence>
<sequence>MLRAATGRDQPCYSAAVPFCLLYAVIIKPSSPLLRLHLHLHLHLLHYKPHPHSPIPSHQTSSRITPKHMLIPLYQGKIRQSLSSYSSQDSKSSIPLSSYFLGNSTSPTPPSRSPIALGRQQAEKPARAAV</sequence>
<gene>
    <name evidence="2" type="ORF">L207DRAFT_72081</name>
</gene>
<dbReference type="Proteomes" id="UP000235786">
    <property type="component" value="Unassembled WGS sequence"/>
</dbReference>
<feature type="compositionally biased region" description="Basic and acidic residues" evidence="1">
    <location>
        <begin position="121"/>
        <end position="130"/>
    </location>
</feature>
<dbReference type="EMBL" id="KZ613949">
    <property type="protein sequence ID" value="PMD37208.1"/>
    <property type="molecule type" value="Genomic_DNA"/>
</dbReference>
<feature type="region of interest" description="Disordered" evidence="1">
    <location>
        <begin position="98"/>
        <end position="130"/>
    </location>
</feature>
<evidence type="ECO:0000256" key="1">
    <source>
        <dbReference type="SAM" id="MobiDB-lite"/>
    </source>
</evidence>
<reference evidence="2 3" key="1">
    <citation type="submission" date="2016-04" db="EMBL/GenBank/DDBJ databases">
        <title>A degradative enzymes factory behind the ericoid mycorrhizal symbiosis.</title>
        <authorList>
            <consortium name="DOE Joint Genome Institute"/>
            <person name="Martino E."/>
            <person name="Morin E."/>
            <person name="Grelet G."/>
            <person name="Kuo A."/>
            <person name="Kohler A."/>
            <person name="Daghino S."/>
            <person name="Barry K."/>
            <person name="Choi C."/>
            <person name="Cichocki N."/>
            <person name="Clum A."/>
            <person name="Copeland A."/>
            <person name="Hainaut M."/>
            <person name="Haridas S."/>
            <person name="Labutti K."/>
            <person name="Lindquist E."/>
            <person name="Lipzen A."/>
            <person name="Khouja H.-R."/>
            <person name="Murat C."/>
            <person name="Ohm R."/>
            <person name="Olson A."/>
            <person name="Spatafora J."/>
            <person name="Veneault-Fourrey C."/>
            <person name="Henrissat B."/>
            <person name="Grigoriev I."/>
            <person name="Martin F."/>
            <person name="Perotto S."/>
        </authorList>
    </citation>
    <scope>NUCLEOTIDE SEQUENCE [LARGE SCALE GENOMIC DNA]</scope>
    <source>
        <strain evidence="2 3">F</strain>
    </source>
</reference>
<protein>
    <submittedName>
        <fullName evidence="2">Uncharacterized protein</fullName>
    </submittedName>
</protein>